<accession>A0A0E0M0F4</accession>
<dbReference type="AlphaFoldDB" id="A0A0E0M0F4"/>
<keyword evidence="2" id="KW-1185">Reference proteome</keyword>
<dbReference type="EnsemblPlants" id="OPUNC09G06440.1">
    <property type="protein sequence ID" value="OPUNC09G06440.1"/>
    <property type="gene ID" value="OPUNC09G06440"/>
</dbReference>
<organism evidence="1">
    <name type="scientific">Oryza punctata</name>
    <name type="common">Red rice</name>
    <dbReference type="NCBI Taxonomy" id="4537"/>
    <lineage>
        <taxon>Eukaryota</taxon>
        <taxon>Viridiplantae</taxon>
        <taxon>Streptophyta</taxon>
        <taxon>Embryophyta</taxon>
        <taxon>Tracheophyta</taxon>
        <taxon>Spermatophyta</taxon>
        <taxon>Magnoliopsida</taxon>
        <taxon>Liliopsida</taxon>
        <taxon>Poales</taxon>
        <taxon>Poaceae</taxon>
        <taxon>BOP clade</taxon>
        <taxon>Oryzoideae</taxon>
        <taxon>Oryzeae</taxon>
        <taxon>Oryzinae</taxon>
        <taxon>Oryza</taxon>
    </lineage>
</organism>
<name>A0A0E0M0F4_ORYPU</name>
<evidence type="ECO:0000313" key="2">
    <source>
        <dbReference type="Proteomes" id="UP000026962"/>
    </source>
</evidence>
<sequence length="92" mass="10442">MAHQVIVSPLDRACLEEGAAAALRRRWLRSTRPSAAVHRWRTPRRRREAWPQKERMVSEEESAGEPCSVMHESQLLLTFAAFRGRCSPAAAC</sequence>
<reference evidence="1" key="1">
    <citation type="submission" date="2015-04" db="UniProtKB">
        <authorList>
            <consortium name="EnsemblPlants"/>
        </authorList>
    </citation>
    <scope>IDENTIFICATION</scope>
</reference>
<dbReference type="Proteomes" id="UP000026962">
    <property type="component" value="Chromosome 9"/>
</dbReference>
<dbReference type="HOGENOM" id="CLU_2417105_0_0_1"/>
<dbReference type="Gramene" id="OPUNC09G06440.1">
    <property type="protein sequence ID" value="OPUNC09G06440.1"/>
    <property type="gene ID" value="OPUNC09G06440"/>
</dbReference>
<reference evidence="1" key="2">
    <citation type="submission" date="2018-05" db="EMBL/GenBank/DDBJ databases">
        <title>OpunRS2 (Oryza punctata Reference Sequence Version 2).</title>
        <authorList>
            <person name="Zhang J."/>
            <person name="Kudrna D."/>
            <person name="Lee S."/>
            <person name="Talag J."/>
            <person name="Welchert J."/>
            <person name="Wing R.A."/>
        </authorList>
    </citation>
    <scope>NUCLEOTIDE SEQUENCE [LARGE SCALE GENOMIC DNA]</scope>
</reference>
<protein>
    <submittedName>
        <fullName evidence="1">Uncharacterized protein</fullName>
    </submittedName>
</protein>
<evidence type="ECO:0000313" key="1">
    <source>
        <dbReference type="EnsemblPlants" id="OPUNC09G06440.1"/>
    </source>
</evidence>
<proteinExistence type="predicted"/>